<gene>
    <name evidence="2" type="ORF">SPLIT_LOCUS9203</name>
</gene>
<sequence>MFYKKCIPDKVEKDEDSLLDACELEKKKRELAKKKKKKCVKKPICPPPPEPEKSICEGRSKEPPCLCLEKIKNPPIDPSAFKDEQAILDALRFTCMVKPKLPGQDRCDKIRDLENNHPDKSKPNCEPPPPPPPPPKLDPCEEQDRRAKIAECKARMKRYLE</sequence>
<evidence type="ECO:0000313" key="3">
    <source>
        <dbReference type="Proteomes" id="UP001153321"/>
    </source>
</evidence>
<feature type="region of interest" description="Disordered" evidence="1">
    <location>
        <begin position="100"/>
        <end position="144"/>
    </location>
</feature>
<evidence type="ECO:0000256" key="1">
    <source>
        <dbReference type="SAM" id="MobiDB-lite"/>
    </source>
</evidence>
<name>A0A9P0N712_SPOLI</name>
<keyword evidence="3" id="KW-1185">Reference proteome</keyword>
<organism evidence="2 3">
    <name type="scientific">Spodoptera littoralis</name>
    <name type="common">Egyptian cotton leafworm</name>
    <dbReference type="NCBI Taxonomy" id="7109"/>
    <lineage>
        <taxon>Eukaryota</taxon>
        <taxon>Metazoa</taxon>
        <taxon>Ecdysozoa</taxon>
        <taxon>Arthropoda</taxon>
        <taxon>Hexapoda</taxon>
        <taxon>Insecta</taxon>
        <taxon>Pterygota</taxon>
        <taxon>Neoptera</taxon>
        <taxon>Endopterygota</taxon>
        <taxon>Lepidoptera</taxon>
        <taxon>Glossata</taxon>
        <taxon>Ditrysia</taxon>
        <taxon>Noctuoidea</taxon>
        <taxon>Noctuidae</taxon>
        <taxon>Amphipyrinae</taxon>
        <taxon>Spodoptera</taxon>
    </lineage>
</organism>
<reference evidence="2" key="1">
    <citation type="submission" date="2022-02" db="EMBL/GenBank/DDBJ databases">
        <authorList>
            <person name="King R."/>
        </authorList>
    </citation>
    <scope>NUCLEOTIDE SEQUENCE</scope>
</reference>
<feature type="compositionally biased region" description="Basic and acidic residues" evidence="1">
    <location>
        <begin position="103"/>
        <end position="123"/>
    </location>
</feature>
<protein>
    <submittedName>
        <fullName evidence="2">Uncharacterized protein</fullName>
    </submittedName>
</protein>
<proteinExistence type="predicted"/>
<dbReference type="EMBL" id="LR824561">
    <property type="protein sequence ID" value="CAH1643849.1"/>
    <property type="molecule type" value="Genomic_DNA"/>
</dbReference>
<dbReference type="AlphaFoldDB" id="A0A9P0N712"/>
<evidence type="ECO:0000313" key="2">
    <source>
        <dbReference type="EMBL" id="CAH1643849.1"/>
    </source>
</evidence>
<dbReference type="Proteomes" id="UP001153321">
    <property type="component" value="Chromosome 30"/>
</dbReference>
<feature type="compositionally biased region" description="Pro residues" evidence="1">
    <location>
        <begin position="125"/>
        <end position="137"/>
    </location>
</feature>
<accession>A0A9P0N712</accession>